<dbReference type="Proteomes" id="UP000728032">
    <property type="component" value="Unassembled WGS sequence"/>
</dbReference>
<accession>A0A7R9MUF7</accession>
<keyword evidence="4 7" id="KW-1133">Transmembrane helix</keyword>
<dbReference type="InterPro" id="IPR006369">
    <property type="entry name" value="Protohaem_IX_farnesylTrfase"/>
</dbReference>
<dbReference type="AlphaFoldDB" id="A0A7R9MUF7"/>
<feature type="transmembrane region" description="Helical" evidence="7">
    <location>
        <begin position="137"/>
        <end position="154"/>
    </location>
</feature>
<gene>
    <name evidence="8" type="ORF">ONB1V03_LOCUS22977</name>
</gene>
<evidence type="ECO:0000256" key="5">
    <source>
        <dbReference type="ARBA" id="ARBA00023136"/>
    </source>
</evidence>
<dbReference type="OrthoDB" id="5211at2759"/>
<dbReference type="PANTHER" id="PTHR43448:SF2">
    <property type="entry name" value="PROTOHEME IX FARNESYLTRANSFERASE, MITOCHONDRIAL"/>
    <property type="match status" value="1"/>
</dbReference>
<protein>
    <recommendedName>
        <fullName evidence="6">Heme O synthase</fullName>
    </recommendedName>
</protein>
<dbReference type="EMBL" id="CAJPVJ010054910">
    <property type="protein sequence ID" value="CAG2183557.1"/>
    <property type="molecule type" value="Genomic_DNA"/>
</dbReference>
<feature type="transmembrane region" description="Helical" evidence="7">
    <location>
        <begin position="12"/>
        <end position="30"/>
    </location>
</feature>
<dbReference type="PANTHER" id="PTHR43448">
    <property type="entry name" value="PROTOHEME IX FARNESYLTRANSFERASE, MITOCHONDRIAL"/>
    <property type="match status" value="1"/>
</dbReference>
<evidence type="ECO:0000256" key="7">
    <source>
        <dbReference type="SAM" id="Phobius"/>
    </source>
</evidence>
<feature type="non-terminal residue" evidence="8">
    <location>
        <position position="179"/>
    </location>
</feature>
<sequence length="179" mass="20176">YTPMKRAHIANTWVGAVVGAIPPIMGFTAATNCIDMSAVLMGLVLYSWQFPHFNALSWNMRHEYARAGFRMMSVTEPKLCINTALRHSCLILLYSTVMCTTLTTWTYGIDSLPINLYLIYLSYKFRANPDAKSSRKLFFYSLIHLPAIILLMCISKRRPQSSANNVNTVNDIKQSVAGN</sequence>
<proteinExistence type="predicted"/>
<dbReference type="GO" id="GO:0008495">
    <property type="term" value="F:protoheme IX farnesyltransferase activity"/>
    <property type="evidence" value="ECO:0007669"/>
    <property type="project" value="InterPro"/>
</dbReference>
<evidence type="ECO:0000256" key="6">
    <source>
        <dbReference type="ARBA" id="ARBA00030253"/>
    </source>
</evidence>
<organism evidence="8">
    <name type="scientific">Oppiella nova</name>
    <dbReference type="NCBI Taxonomy" id="334625"/>
    <lineage>
        <taxon>Eukaryota</taxon>
        <taxon>Metazoa</taxon>
        <taxon>Ecdysozoa</taxon>
        <taxon>Arthropoda</taxon>
        <taxon>Chelicerata</taxon>
        <taxon>Arachnida</taxon>
        <taxon>Acari</taxon>
        <taxon>Acariformes</taxon>
        <taxon>Sarcoptiformes</taxon>
        <taxon>Oribatida</taxon>
        <taxon>Brachypylina</taxon>
        <taxon>Oppioidea</taxon>
        <taxon>Oppiidae</taxon>
        <taxon>Oppiella</taxon>
    </lineage>
</organism>
<dbReference type="CDD" id="cd13957">
    <property type="entry name" value="PT_UbiA_Cox10"/>
    <property type="match status" value="1"/>
</dbReference>
<keyword evidence="3 7" id="KW-0812">Transmembrane</keyword>
<evidence type="ECO:0000313" key="9">
    <source>
        <dbReference type="Proteomes" id="UP000728032"/>
    </source>
</evidence>
<feature type="transmembrane region" description="Helical" evidence="7">
    <location>
        <begin position="36"/>
        <end position="58"/>
    </location>
</feature>
<evidence type="ECO:0000256" key="3">
    <source>
        <dbReference type="ARBA" id="ARBA00022692"/>
    </source>
</evidence>
<reference evidence="8" key="1">
    <citation type="submission" date="2020-11" db="EMBL/GenBank/DDBJ databases">
        <authorList>
            <person name="Tran Van P."/>
        </authorList>
    </citation>
    <scope>NUCLEOTIDE SEQUENCE</scope>
</reference>
<name>A0A7R9MUF7_9ACAR</name>
<dbReference type="Pfam" id="PF01040">
    <property type="entry name" value="UbiA"/>
    <property type="match status" value="1"/>
</dbReference>
<dbReference type="GO" id="GO:0005739">
    <property type="term" value="C:mitochondrion"/>
    <property type="evidence" value="ECO:0007669"/>
    <property type="project" value="TreeGrafter"/>
</dbReference>
<keyword evidence="5 7" id="KW-0472">Membrane</keyword>
<evidence type="ECO:0000313" key="8">
    <source>
        <dbReference type="EMBL" id="CAD7666624.1"/>
    </source>
</evidence>
<evidence type="ECO:0000256" key="1">
    <source>
        <dbReference type="ARBA" id="ARBA00004141"/>
    </source>
</evidence>
<comment type="subcellular location">
    <subcellularLocation>
        <location evidence="1">Membrane</location>
        <topology evidence="1">Multi-pass membrane protein</topology>
    </subcellularLocation>
</comment>
<evidence type="ECO:0000256" key="4">
    <source>
        <dbReference type="ARBA" id="ARBA00022989"/>
    </source>
</evidence>
<evidence type="ECO:0000256" key="2">
    <source>
        <dbReference type="ARBA" id="ARBA00022679"/>
    </source>
</evidence>
<dbReference type="GO" id="GO:0006784">
    <property type="term" value="P:heme A biosynthetic process"/>
    <property type="evidence" value="ECO:0007669"/>
    <property type="project" value="TreeGrafter"/>
</dbReference>
<keyword evidence="2" id="KW-0808">Transferase</keyword>
<keyword evidence="9" id="KW-1185">Reference proteome</keyword>
<feature type="transmembrane region" description="Helical" evidence="7">
    <location>
        <begin position="79"/>
        <end position="107"/>
    </location>
</feature>
<dbReference type="GO" id="GO:0016020">
    <property type="term" value="C:membrane"/>
    <property type="evidence" value="ECO:0007669"/>
    <property type="project" value="UniProtKB-SubCell"/>
</dbReference>
<dbReference type="EMBL" id="OC969735">
    <property type="protein sequence ID" value="CAD7666624.1"/>
    <property type="molecule type" value="Genomic_DNA"/>
</dbReference>
<feature type="non-terminal residue" evidence="8">
    <location>
        <position position="1"/>
    </location>
</feature>
<dbReference type="InterPro" id="IPR000537">
    <property type="entry name" value="UbiA_prenyltransferase"/>
</dbReference>